<dbReference type="Proteomes" id="UP001151760">
    <property type="component" value="Unassembled WGS sequence"/>
</dbReference>
<keyword evidence="2" id="KW-1185">Reference proteome</keyword>
<protein>
    <submittedName>
        <fullName evidence="1">Uncharacterized protein</fullName>
    </submittedName>
</protein>
<comment type="caution">
    <text evidence="1">The sequence shown here is derived from an EMBL/GenBank/DDBJ whole genome shotgun (WGS) entry which is preliminary data.</text>
</comment>
<dbReference type="EMBL" id="BQNB010011400">
    <property type="protein sequence ID" value="GJS90086.1"/>
    <property type="molecule type" value="Genomic_DNA"/>
</dbReference>
<organism evidence="1 2">
    <name type="scientific">Tanacetum coccineum</name>
    <dbReference type="NCBI Taxonomy" id="301880"/>
    <lineage>
        <taxon>Eukaryota</taxon>
        <taxon>Viridiplantae</taxon>
        <taxon>Streptophyta</taxon>
        <taxon>Embryophyta</taxon>
        <taxon>Tracheophyta</taxon>
        <taxon>Spermatophyta</taxon>
        <taxon>Magnoliopsida</taxon>
        <taxon>eudicotyledons</taxon>
        <taxon>Gunneridae</taxon>
        <taxon>Pentapetalae</taxon>
        <taxon>asterids</taxon>
        <taxon>campanulids</taxon>
        <taxon>Asterales</taxon>
        <taxon>Asteraceae</taxon>
        <taxon>Asteroideae</taxon>
        <taxon>Anthemideae</taxon>
        <taxon>Anthemidinae</taxon>
        <taxon>Tanacetum</taxon>
    </lineage>
</organism>
<gene>
    <name evidence="1" type="ORF">Tco_0772722</name>
</gene>
<evidence type="ECO:0000313" key="1">
    <source>
        <dbReference type="EMBL" id="GJS90086.1"/>
    </source>
</evidence>
<accession>A0ABQ4ZKS7</accession>
<name>A0ABQ4ZKS7_9ASTR</name>
<reference evidence="1" key="2">
    <citation type="submission" date="2022-01" db="EMBL/GenBank/DDBJ databases">
        <authorList>
            <person name="Yamashiro T."/>
            <person name="Shiraishi A."/>
            <person name="Satake H."/>
            <person name="Nakayama K."/>
        </authorList>
    </citation>
    <scope>NUCLEOTIDE SEQUENCE</scope>
</reference>
<sequence>MSFPEILDVLNKLAISKIFRKCSIASSVFPPEKVFSCKNDVLFNPRFIEGINVVDRNGCDIFSAPKLPFGGCAYGDVKFIDMVGLGKIRLDLKEMLLNLEIFYFVSAETKKSERKAMAQVTPTETDCVVIIEVDMGDTYDLMVRATIV</sequence>
<evidence type="ECO:0000313" key="2">
    <source>
        <dbReference type="Proteomes" id="UP001151760"/>
    </source>
</evidence>
<reference evidence="1" key="1">
    <citation type="journal article" date="2022" name="Int. J. Mol. Sci.">
        <title>Draft Genome of Tanacetum Coccineum: Genomic Comparison of Closely Related Tanacetum-Family Plants.</title>
        <authorList>
            <person name="Yamashiro T."/>
            <person name="Shiraishi A."/>
            <person name="Nakayama K."/>
            <person name="Satake H."/>
        </authorList>
    </citation>
    <scope>NUCLEOTIDE SEQUENCE</scope>
</reference>
<proteinExistence type="predicted"/>